<evidence type="ECO:0000256" key="3">
    <source>
        <dbReference type="SAM" id="SignalP"/>
    </source>
</evidence>
<keyword evidence="2" id="KW-0812">Transmembrane</keyword>
<accession>A0ABN9UPK6</accession>
<dbReference type="Proteomes" id="UP001189429">
    <property type="component" value="Unassembled WGS sequence"/>
</dbReference>
<keyword evidence="5" id="KW-1185">Reference proteome</keyword>
<dbReference type="EMBL" id="CAUYUJ010016102">
    <property type="protein sequence ID" value="CAK0861865.1"/>
    <property type="molecule type" value="Genomic_DNA"/>
</dbReference>
<keyword evidence="2" id="KW-0472">Membrane</keyword>
<evidence type="ECO:0000256" key="2">
    <source>
        <dbReference type="SAM" id="Phobius"/>
    </source>
</evidence>
<feature type="transmembrane region" description="Helical" evidence="2">
    <location>
        <begin position="126"/>
        <end position="150"/>
    </location>
</feature>
<feature type="chain" id="PRO_5045790420" evidence="3">
    <location>
        <begin position="24"/>
        <end position="222"/>
    </location>
</feature>
<evidence type="ECO:0000313" key="5">
    <source>
        <dbReference type="Proteomes" id="UP001189429"/>
    </source>
</evidence>
<feature type="signal peptide" evidence="3">
    <location>
        <begin position="1"/>
        <end position="23"/>
    </location>
</feature>
<sequence length="222" mass="22431">MITRPSLSVSAAIAWLVAWATRAGVDRARRAQVAASPRCADLRCSEPPACPSLACCPAAAAAHCPSLSCPEPARGPRAAGAEACPPGGAAEAPAPAPAEEVPEAPSAARGGSWPVLGWVQNLCLELLGGAVGVIVRALLLAVLFSVCACWRTLLAVARPAALALSDYETCVGTDADVAAVHWSESRRPPPPGRPSGLAQVQEGAGARRAAGVPEAREDRGAG</sequence>
<protein>
    <submittedName>
        <fullName evidence="4">Uncharacterized protein</fullName>
    </submittedName>
</protein>
<gene>
    <name evidence="4" type="ORF">PCOR1329_LOCUS50419</name>
</gene>
<feature type="region of interest" description="Disordered" evidence="1">
    <location>
        <begin position="183"/>
        <end position="222"/>
    </location>
</feature>
<comment type="caution">
    <text evidence="4">The sequence shown here is derived from an EMBL/GenBank/DDBJ whole genome shotgun (WGS) entry which is preliminary data.</text>
</comment>
<evidence type="ECO:0000313" key="4">
    <source>
        <dbReference type="EMBL" id="CAK0861865.1"/>
    </source>
</evidence>
<name>A0ABN9UPK6_9DINO</name>
<reference evidence="4" key="1">
    <citation type="submission" date="2023-10" db="EMBL/GenBank/DDBJ databases">
        <authorList>
            <person name="Chen Y."/>
            <person name="Shah S."/>
            <person name="Dougan E. K."/>
            <person name="Thang M."/>
            <person name="Chan C."/>
        </authorList>
    </citation>
    <scope>NUCLEOTIDE SEQUENCE [LARGE SCALE GENOMIC DNA]</scope>
</reference>
<feature type="region of interest" description="Disordered" evidence="1">
    <location>
        <begin position="80"/>
        <end position="106"/>
    </location>
</feature>
<keyword evidence="2" id="KW-1133">Transmembrane helix</keyword>
<keyword evidence="3" id="KW-0732">Signal</keyword>
<evidence type="ECO:0000256" key="1">
    <source>
        <dbReference type="SAM" id="MobiDB-lite"/>
    </source>
</evidence>
<organism evidence="4 5">
    <name type="scientific">Prorocentrum cordatum</name>
    <dbReference type="NCBI Taxonomy" id="2364126"/>
    <lineage>
        <taxon>Eukaryota</taxon>
        <taxon>Sar</taxon>
        <taxon>Alveolata</taxon>
        <taxon>Dinophyceae</taxon>
        <taxon>Prorocentrales</taxon>
        <taxon>Prorocentraceae</taxon>
        <taxon>Prorocentrum</taxon>
    </lineage>
</organism>
<proteinExistence type="predicted"/>